<evidence type="ECO:0000313" key="2">
    <source>
        <dbReference type="EMBL" id="MCK7612331.1"/>
    </source>
</evidence>
<proteinExistence type="predicted"/>
<evidence type="ECO:0000313" key="3">
    <source>
        <dbReference type="Proteomes" id="UP001431221"/>
    </source>
</evidence>
<reference evidence="2" key="1">
    <citation type="submission" date="2022-04" db="EMBL/GenBank/DDBJ databases">
        <title>Roseibium sp. CAU 1639 isolated from mud.</title>
        <authorList>
            <person name="Kim W."/>
        </authorList>
    </citation>
    <scope>NUCLEOTIDE SEQUENCE</scope>
    <source>
        <strain evidence="2">CAU 1639</strain>
    </source>
</reference>
<organism evidence="2 3">
    <name type="scientific">Roseibium sediminicola</name>
    <dbReference type="NCBI Taxonomy" id="2933272"/>
    <lineage>
        <taxon>Bacteria</taxon>
        <taxon>Pseudomonadati</taxon>
        <taxon>Pseudomonadota</taxon>
        <taxon>Alphaproteobacteria</taxon>
        <taxon>Hyphomicrobiales</taxon>
        <taxon>Stappiaceae</taxon>
        <taxon>Roseibium</taxon>
    </lineage>
</organism>
<comment type="caution">
    <text evidence="2">The sequence shown here is derived from an EMBL/GenBank/DDBJ whole genome shotgun (WGS) entry which is preliminary data.</text>
</comment>
<dbReference type="Proteomes" id="UP001431221">
    <property type="component" value="Unassembled WGS sequence"/>
</dbReference>
<dbReference type="RefSeq" id="WP_248153280.1">
    <property type="nucleotide sequence ID" value="NZ_JALNMJ010000005.1"/>
</dbReference>
<feature type="chain" id="PRO_5046269975" description="Lipoprotein" evidence="1">
    <location>
        <begin position="21"/>
        <end position="198"/>
    </location>
</feature>
<sequence length="198" mass="21707">MKTIFMTAALVAGVSQAALADPCQDRFTELYLQLDQGVPTKAAVTTAFKGAPATTNDFLYLTQDHYMTVPTSPAGPWILGHNNVLYQSSDEGATWVKIREMETGQNADKARADKLANADTIRNTACSEEELNGETVDVVAADITISQGMVTENRYTYWVRKSDDFIVKAVYDTKAPNFEMVTTQEIEKAEGLTLPAPE</sequence>
<dbReference type="EMBL" id="JALNMJ010000005">
    <property type="protein sequence ID" value="MCK7612331.1"/>
    <property type="molecule type" value="Genomic_DNA"/>
</dbReference>
<name>A0ABT0GSC0_9HYPH</name>
<dbReference type="SUPFAM" id="SSF110296">
    <property type="entry name" value="Oligoxyloglucan reducing end-specific cellobiohydrolase"/>
    <property type="match status" value="1"/>
</dbReference>
<accession>A0ABT0GSC0</accession>
<protein>
    <recommendedName>
        <fullName evidence="4">Lipoprotein</fullName>
    </recommendedName>
</protein>
<evidence type="ECO:0000256" key="1">
    <source>
        <dbReference type="SAM" id="SignalP"/>
    </source>
</evidence>
<feature type="signal peptide" evidence="1">
    <location>
        <begin position="1"/>
        <end position="20"/>
    </location>
</feature>
<keyword evidence="3" id="KW-1185">Reference proteome</keyword>
<keyword evidence="1" id="KW-0732">Signal</keyword>
<evidence type="ECO:0008006" key="4">
    <source>
        <dbReference type="Google" id="ProtNLM"/>
    </source>
</evidence>
<gene>
    <name evidence="2" type="ORF">M0H32_09180</name>
</gene>